<dbReference type="PANTHER" id="PTHR10779">
    <property type="entry name" value="DYNEIN LIGHT CHAIN ROADBLOCK"/>
    <property type="match status" value="1"/>
</dbReference>
<protein>
    <submittedName>
        <fullName evidence="2">Roadblock/LC7 domain-containing protein</fullName>
    </submittedName>
</protein>
<organism evidence="2">
    <name type="scientific">Candidatus Heimdallarchaeum aukensis</name>
    <dbReference type="NCBI Taxonomy" id="2876573"/>
    <lineage>
        <taxon>Archaea</taxon>
        <taxon>Promethearchaeati</taxon>
        <taxon>Candidatus Heimdallarchaeota</taxon>
        <taxon>Candidatus Heimdallarchaeia (ex Rinke et al. 2021) (nom. nud.)</taxon>
        <taxon>Candidatus Heimdallarchaeales</taxon>
        <taxon>Candidatus Heimdallarchaeaceae</taxon>
        <taxon>Candidatus Heimdallarchaeum</taxon>
    </lineage>
</organism>
<dbReference type="Proteomes" id="UP001201020">
    <property type="component" value="Chromosome"/>
</dbReference>
<proteinExistence type="predicted"/>
<gene>
    <name evidence="2" type="ORF">K9W45_10300</name>
</gene>
<evidence type="ECO:0000259" key="1">
    <source>
        <dbReference type="SMART" id="SM00960"/>
    </source>
</evidence>
<dbReference type="SMART" id="SM00960">
    <property type="entry name" value="Robl_LC7"/>
    <property type="match status" value="1"/>
</dbReference>
<reference evidence="2" key="1">
    <citation type="journal article" date="2022" name="Nat. Microbiol.">
        <title>Unique mobile elements and scalable gene flow at the prokaryote-eukaryote boundary revealed by circularized Asgard archaea genomes.</title>
        <authorList>
            <person name="Wu F."/>
            <person name="Speth D.R."/>
            <person name="Philosof A."/>
            <person name="Cremiere A."/>
            <person name="Narayanan A."/>
            <person name="Barco R.A."/>
            <person name="Connon S.A."/>
            <person name="Amend J.P."/>
            <person name="Antoshechkin I.A."/>
            <person name="Orphan V.J."/>
        </authorList>
    </citation>
    <scope>NUCLEOTIDE SEQUENCE</scope>
    <source>
        <strain evidence="2">PM71</strain>
    </source>
</reference>
<dbReference type="Pfam" id="PF03259">
    <property type="entry name" value="Robl_LC7"/>
    <property type="match status" value="1"/>
</dbReference>
<dbReference type="EMBL" id="CP084166">
    <property type="protein sequence ID" value="UJG40219.1"/>
    <property type="molecule type" value="Genomic_DNA"/>
</dbReference>
<evidence type="ECO:0000313" key="2">
    <source>
        <dbReference type="EMBL" id="UJG40219.1"/>
    </source>
</evidence>
<dbReference type="SUPFAM" id="SSF103196">
    <property type="entry name" value="Roadblock/LC7 domain"/>
    <property type="match status" value="1"/>
</dbReference>
<name>A0A9Y1BL24_9ARCH</name>
<dbReference type="InterPro" id="IPR004942">
    <property type="entry name" value="Roadblock/LAMTOR2_dom"/>
</dbReference>
<feature type="domain" description="Roadblock/LAMTOR2" evidence="1">
    <location>
        <begin position="7"/>
        <end position="96"/>
    </location>
</feature>
<accession>A0A9Y1BL24</accession>
<sequence>MISQKQFEETLKKLESHPSVRGVIITSNDGLPISSTKNLSIEMRENVSALVASLVGRAKAVVSELEEGDLNFFTLDTTKGEILVAPEQDYVLIVLRNKQ</sequence>
<dbReference type="Gene3D" id="3.30.450.30">
    <property type="entry name" value="Dynein light chain 2a, cytoplasmic"/>
    <property type="match status" value="1"/>
</dbReference>
<dbReference type="AlphaFoldDB" id="A0A9Y1BL24"/>